<feature type="domain" description="CCAAT-binding factor" evidence="3">
    <location>
        <begin position="556"/>
        <end position="726"/>
    </location>
</feature>
<feature type="compositionally biased region" description="Basic residues" evidence="2">
    <location>
        <begin position="1076"/>
        <end position="1085"/>
    </location>
</feature>
<organism evidence="4 5">
    <name type="scientific">Smittium angustum</name>
    <dbReference type="NCBI Taxonomy" id="133377"/>
    <lineage>
        <taxon>Eukaryota</taxon>
        <taxon>Fungi</taxon>
        <taxon>Fungi incertae sedis</taxon>
        <taxon>Zoopagomycota</taxon>
        <taxon>Kickxellomycotina</taxon>
        <taxon>Harpellomycetes</taxon>
        <taxon>Harpellales</taxon>
        <taxon>Legeriomycetaceae</taxon>
        <taxon>Smittium</taxon>
    </lineage>
</organism>
<evidence type="ECO:0000313" key="5">
    <source>
        <dbReference type="Proteomes" id="UP000245591"/>
    </source>
</evidence>
<gene>
    <name evidence="4" type="ORF">BB558_001882</name>
</gene>
<protein>
    <recommendedName>
        <fullName evidence="3">CCAAT-binding factor domain-containing protein</fullName>
    </recommendedName>
</protein>
<reference evidence="4 5" key="1">
    <citation type="journal article" date="2018" name="MBio">
        <title>Comparative Genomics Reveals the Core Gene Toolbox for the Fungus-Insect Symbiosis.</title>
        <authorList>
            <person name="Wang Y."/>
            <person name="Stata M."/>
            <person name="Wang W."/>
            <person name="Stajich J.E."/>
            <person name="White M.M."/>
            <person name="Moncalvo J.M."/>
        </authorList>
    </citation>
    <scope>NUCLEOTIDE SEQUENCE [LARGE SCALE GENOMIC DNA]</scope>
    <source>
        <strain evidence="4 5">AUS-126-30</strain>
    </source>
</reference>
<evidence type="ECO:0000256" key="1">
    <source>
        <dbReference type="ARBA" id="ARBA00007797"/>
    </source>
</evidence>
<dbReference type="Proteomes" id="UP000245591">
    <property type="component" value="Unassembled WGS sequence"/>
</dbReference>
<dbReference type="InterPro" id="IPR016024">
    <property type="entry name" value="ARM-type_fold"/>
</dbReference>
<evidence type="ECO:0000259" key="3">
    <source>
        <dbReference type="Pfam" id="PF03914"/>
    </source>
</evidence>
<feature type="region of interest" description="Disordered" evidence="2">
    <location>
        <begin position="834"/>
        <end position="857"/>
    </location>
</feature>
<sequence length="1103" mass="125528">MTASIKATKGKDKKIPNKSKANSSLKGKKSQESDDIEALELKSSNDNEESSLDLQKSLKEFADSIGLNTKDSNPTDIKLKKPKNKKAALNTPEDKKNSGIDKNLKKEKTPTTKKPRDINKEVGQIVKSEGTKIVFDDNLQGTVVESSKDNTPFDKKSRLTVDPLPQWYNYQLPEPNASMSMGDKEDIEALRSREKYAQELLDRENQLYDIRKRRGKEASMTTNDVDFVSSILKTGTLSDKISALTLMVQESPIHNISSLTALMNMARKKHRREAIMAVSSIKDLLVNNLLPDRKLVYFADRPWKSTNLEPKHWIMWMFEDHLKKTYFELMKIIEEMLYDTVEHTKLSMLIHVESLLESKPEQEQNLLRLLIMKLGDKDKKVSSKASFLALTLLNAHPNMKMVVIKTMQELLLSRIKNGNERAQYYSMITLNQVILTSKDTEAANLLIDVYLTYFQTIAVNNDKFGEVDDTEDKKNKKPRRKIQKAYYGRNAMVKSKEKAENEQESAVKSLENRLLAAILTGLNRALPFSNMPKEAWEKHTDVLFRVSHSANFNVVIQTLLFLFQITQHGANDGQRFYRALYESLLDPRIESSSKQSLYLNLIFKSLNVDKNIERIQAFVKRMLQISMHHSIPFVCGILYIISDLANTKPKIRALWKTAPPLDNVDLESSLDKKGDEESNTEKVVATLGLDNGYDPNKREPMYAKAEKSRCWELTLLLKHYHPSIALQVAKILNGDKLERASNLHIHSLNHFLDRFVYRKPKQDPKMKGVSIMQPDYSNKNNSENVIGSTQIVWAKDSNLILNKNVSRIDKKLLEKLNQGMNVDGENINDMLENETQGKESDESTIKTEGQVEQKQVGRSRRLIPNYLVQSGNQIQPENIFFQRFMSMKSTKDKKKKDRKMLDDENFDNIDDSKNDGDLGNISSDDEDVASDLDPSFLGDDDTGFSSAMLLAEPNGKKSKKKKASKFDDGNDSLDEDEVWKAISSNIPDLENEEEDDDDDDIGFNEDDFNSSEFGSDLDEEDGTKIDGEDDGDNGEFGSDDYSSDADSMDDLDMVFAENHENDTKKRSSKSVDDKKKGRPAKKQKREKLPMFASFDDYAALIDG</sequence>
<dbReference type="InterPro" id="IPR040155">
    <property type="entry name" value="CEBPZ/Mak21-like"/>
</dbReference>
<name>A0A2U1JAC4_SMIAN</name>
<feature type="compositionally biased region" description="Polar residues" evidence="2">
    <location>
        <begin position="66"/>
        <end position="75"/>
    </location>
</feature>
<dbReference type="PANTHER" id="PTHR12048:SF0">
    <property type="entry name" value="CCAAT_ENHANCER-BINDING PROTEIN ZETA"/>
    <property type="match status" value="1"/>
</dbReference>
<dbReference type="PANTHER" id="PTHR12048">
    <property type="entry name" value="CCAAT-BINDING FACTOR-RELATED"/>
    <property type="match status" value="1"/>
</dbReference>
<feature type="region of interest" description="Disordered" evidence="2">
    <location>
        <begin position="891"/>
        <end position="1087"/>
    </location>
</feature>
<feature type="compositionally biased region" description="Basic and acidic residues" evidence="2">
    <location>
        <begin position="1057"/>
        <end position="1075"/>
    </location>
</feature>
<feature type="compositionally biased region" description="Basic and acidic residues" evidence="2">
    <location>
        <begin position="92"/>
        <end position="115"/>
    </location>
</feature>
<keyword evidence="5" id="KW-1185">Reference proteome</keyword>
<evidence type="ECO:0000313" key="4">
    <source>
        <dbReference type="EMBL" id="PWA01984.1"/>
    </source>
</evidence>
<dbReference type="InterPro" id="IPR005612">
    <property type="entry name" value="CCAAT-binding_factor"/>
</dbReference>
<evidence type="ECO:0000256" key="2">
    <source>
        <dbReference type="SAM" id="MobiDB-lite"/>
    </source>
</evidence>
<dbReference type="GO" id="GO:0005634">
    <property type="term" value="C:nucleus"/>
    <property type="evidence" value="ECO:0007669"/>
    <property type="project" value="TreeGrafter"/>
</dbReference>
<feature type="compositionally biased region" description="Acidic residues" evidence="2">
    <location>
        <begin position="989"/>
        <end position="1052"/>
    </location>
</feature>
<feature type="compositionally biased region" description="Basic and acidic residues" evidence="2">
    <location>
        <begin position="835"/>
        <end position="851"/>
    </location>
</feature>
<dbReference type="SUPFAM" id="SSF48371">
    <property type="entry name" value="ARM repeat"/>
    <property type="match status" value="1"/>
</dbReference>
<feature type="region of interest" description="Disordered" evidence="2">
    <location>
        <begin position="1"/>
        <end position="115"/>
    </location>
</feature>
<accession>A0A2U1JAC4</accession>
<proteinExistence type="inferred from homology"/>
<dbReference type="AlphaFoldDB" id="A0A2U1JAC4"/>
<dbReference type="Pfam" id="PF03914">
    <property type="entry name" value="CBF"/>
    <property type="match status" value="1"/>
</dbReference>
<dbReference type="EMBL" id="MBFU01000115">
    <property type="protein sequence ID" value="PWA01984.1"/>
    <property type="molecule type" value="Genomic_DNA"/>
</dbReference>
<comment type="similarity">
    <text evidence="1">Belongs to the CBF/MAK21 family.</text>
</comment>
<comment type="caution">
    <text evidence="4">The sequence shown here is derived from an EMBL/GenBank/DDBJ whole genome shotgun (WGS) entry which is preliminary data.</text>
</comment>